<dbReference type="Gene3D" id="3.40.50.410">
    <property type="entry name" value="von Willebrand factor, type A domain"/>
    <property type="match status" value="1"/>
</dbReference>
<dbReference type="EMBL" id="RBTH01000240">
    <property type="protein sequence ID" value="RMT43944.1"/>
    <property type="molecule type" value="Genomic_DNA"/>
</dbReference>
<sequence>MQRITIDATSHPAELLNTLESKVALLRRHFPPSVSSLFAIPRAGTDGTLQWWSELGGQPLPYHGLDAGAQQALLARYLQRQQAIMQLANELQARDRADEANSLRTLVGAPALNNLYSLNDEPVVIRWGMAQPVAPAIPSTLPVSSLASPASRRWWLRIPVLLLLLPLLLILLWLLWTWRGSVWNVFNTAPMGNYSCTQGVPAPDFAVVLDTSGSMNLNIDTSSEDEAWMYQVGGALPADNPRKARVLAEPTRLTVAKQAFGAMLGQLHPDIDTRLITFQGCEGTVDQGVFQRDSRQQLLAGVGKLSADGGTPLVASLIKAASLVDGRFKDALVVMFVDGEDGCGQNACEVSARIARQQPRLRINVVNISDSKLSNCIAENTGGRVYAAREAGEVQRMLREAMEEVAAAPACTEKKIPGE</sequence>
<protein>
    <submittedName>
        <fullName evidence="1">von Willebrand factor type A domain protein</fullName>
    </submittedName>
</protein>
<organism evidence="1 2">
    <name type="scientific">Pseudomonas syringae pv. solidagae</name>
    <dbReference type="NCBI Taxonomy" id="264458"/>
    <lineage>
        <taxon>Bacteria</taxon>
        <taxon>Pseudomonadati</taxon>
        <taxon>Pseudomonadota</taxon>
        <taxon>Gammaproteobacteria</taxon>
        <taxon>Pseudomonadales</taxon>
        <taxon>Pseudomonadaceae</taxon>
        <taxon>Pseudomonas</taxon>
        <taxon>Pseudomonas syringae</taxon>
    </lineage>
</organism>
<dbReference type="SUPFAM" id="SSF53300">
    <property type="entry name" value="vWA-like"/>
    <property type="match status" value="1"/>
</dbReference>
<evidence type="ECO:0000313" key="1">
    <source>
        <dbReference type="EMBL" id="RMT43944.1"/>
    </source>
</evidence>
<gene>
    <name evidence="1" type="ORF">ALP48_00822</name>
</gene>
<dbReference type="InterPro" id="IPR002035">
    <property type="entry name" value="VWF_A"/>
</dbReference>
<proteinExistence type="predicted"/>
<comment type="caution">
    <text evidence="1">The sequence shown here is derived from an EMBL/GenBank/DDBJ whole genome shotgun (WGS) entry which is preliminary data.</text>
</comment>
<dbReference type="Proteomes" id="UP000268096">
    <property type="component" value="Unassembled WGS sequence"/>
</dbReference>
<evidence type="ECO:0000313" key="2">
    <source>
        <dbReference type="Proteomes" id="UP000268096"/>
    </source>
</evidence>
<accession>A0A0N8SUJ3</accession>
<dbReference type="RefSeq" id="WP_024651662.1">
    <property type="nucleotide sequence ID" value="NZ_LJRH01000115.1"/>
</dbReference>
<name>A0A0N8SUJ3_PSESX</name>
<dbReference type="InterPro" id="IPR036465">
    <property type="entry name" value="vWFA_dom_sf"/>
</dbReference>
<dbReference type="SMART" id="SM00327">
    <property type="entry name" value="VWA"/>
    <property type="match status" value="1"/>
</dbReference>
<dbReference type="AlphaFoldDB" id="A0A0N8SUJ3"/>
<reference evidence="1 2" key="1">
    <citation type="submission" date="2018-08" db="EMBL/GenBank/DDBJ databases">
        <title>Recombination of ecologically and evolutionarily significant loci maintains genetic cohesion in the Pseudomonas syringae species complex.</title>
        <authorList>
            <person name="Dillon M."/>
            <person name="Thakur S."/>
            <person name="Almeida R.N.D."/>
            <person name="Weir B.S."/>
            <person name="Guttman D.S."/>
        </authorList>
    </citation>
    <scope>NUCLEOTIDE SEQUENCE [LARGE SCALE GENOMIC DNA]</scope>
    <source>
        <strain evidence="1 2">ICMP 16926</strain>
    </source>
</reference>